<accession>A0A494XKS1</accession>
<keyword evidence="2" id="KW-1185">Reference proteome</keyword>
<evidence type="ECO:0000313" key="1">
    <source>
        <dbReference type="EMBL" id="RKP48133.1"/>
    </source>
</evidence>
<organism evidence="1 2">
    <name type="scientific">Trinickia fusca</name>
    <dbReference type="NCBI Taxonomy" id="2419777"/>
    <lineage>
        <taxon>Bacteria</taxon>
        <taxon>Pseudomonadati</taxon>
        <taxon>Pseudomonadota</taxon>
        <taxon>Betaproteobacteria</taxon>
        <taxon>Burkholderiales</taxon>
        <taxon>Burkholderiaceae</taxon>
        <taxon>Trinickia</taxon>
    </lineage>
</organism>
<reference evidence="1 2" key="1">
    <citation type="submission" date="2018-10" db="EMBL/GenBank/DDBJ databases">
        <title>Paraburkholderia sp. 7MK8-2, isolated from soil.</title>
        <authorList>
            <person name="Gao Z.-H."/>
            <person name="Qiu L.-H."/>
        </authorList>
    </citation>
    <scope>NUCLEOTIDE SEQUENCE [LARGE SCALE GENOMIC DNA]</scope>
    <source>
        <strain evidence="1 2">7MK8-2</strain>
    </source>
</reference>
<protein>
    <recommendedName>
        <fullName evidence="3">Apea-like HEPN domain-containing protein</fullName>
    </recommendedName>
</protein>
<dbReference type="AlphaFoldDB" id="A0A494XKS1"/>
<dbReference type="RefSeq" id="WP_121277986.1">
    <property type="nucleotide sequence ID" value="NZ_RBZV01000004.1"/>
</dbReference>
<evidence type="ECO:0000313" key="2">
    <source>
        <dbReference type="Proteomes" id="UP000280434"/>
    </source>
</evidence>
<proteinExistence type="predicted"/>
<comment type="caution">
    <text evidence="1">The sequence shown here is derived from an EMBL/GenBank/DDBJ whole genome shotgun (WGS) entry which is preliminary data.</text>
</comment>
<dbReference type="OrthoDB" id="6626310at2"/>
<dbReference type="Proteomes" id="UP000280434">
    <property type="component" value="Unassembled WGS sequence"/>
</dbReference>
<name>A0A494XKS1_9BURK</name>
<evidence type="ECO:0008006" key="3">
    <source>
        <dbReference type="Google" id="ProtNLM"/>
    </source>
</evidence>
<gene>
    <name evidence="1" type="ORF">D7S89_12340</name>
</gene>
<sequence>MRTDRRISTVQALSSRQRFFCDCWFNLVHEASLDAFRVRAMNPLNVTRELLRMFDVEHAKEPDIGRIALEACEVLATTSILTDSAFQPVASQLLALLREAANSKPVKTASEDGGKSTDAAKLAGTQLMKNRFLVDAFGRELAHALELHFVPRSIAWLTTELAIPDNGATFDAQGSQFREVENVLSALLSTLVNQGWSFPSLFKLYREMLLPAAAGTPGRPYAFADALRDVFKRLTGDPKPYRITFQINGVSKPTSFPPNVGAIAFTTAPPPIGAASSGYVQRYARAFGGRLFATMTVEAQDGRIAGSIASDHIAGVLDVVRYDYERKNVQLADTFLVEKPGKHILLPLPGSVPNPDSSLSAAQLEVFMRRLQELVASGTLATETKDRIYSAFRLYRTGADSSNFENKLVNWWTAVEYLVKGSGSGSDGIGNGVEQSLAPTVTLSYLPKHLVALRDILVNELKLTLVDAKGKPIEIKAMGLADFYTLLQDQVHRDAIEHACADSPFVRLHLRRLFEAFTNKGTLLKTLSNHERRMRWHVQRIYRARCDIVHSGQRMVDATLLCANLEFYLKTVLATFLEALHRHPTLSSAREFFDRQEHALKLVRSELENNQNTLLVSMLANRDAANAATA</sequence>
<dbReference type="EMBL" id="RBZV01000004">
    <property type="protein sequence ID" value="RKP48133.1"/>
    <property type="molecule type" value="Genomic_DNA"/>
</dbReference>